<keyword evidence="7" id="KW-0285">Flavoprotein</keyword>
<feature type="region of interest" description="Disordered" evidence="17">
    <location>
        <begin position="1"/>
        <end position="30"/>
    </location>
</feature>
<evidence type="ECO:0000256" key="16">
    <source>
        <dbReference type="RuleBase" id="RU000461"/>
    </source>
</evidence>
<dbReference type="PRINTS" id="PR00463">
    <property type="entry name" value="EP450I"/>
</dbReference>
<evidence type="ECO:0000256" key="5">
    <source>
        <dbReference type="ARBA" id="ARBA00022448"/>
    </source>
</evidence>
<dbReference type="PANTHER" id="PTHR24291">
    <property type="entry name" value="CYTOCHROME P450 FAMILY 4"/>
    <property type="match status" value="1"/>
</dbReference>
<comment type="cofactor">
    <cofactor evidence="2">
        <name>FAD</name>
        <dbReference type="ChEBI" id="CHEBI:57692"/>
    </cofactor>
</comment>
<evidence type="ECO:0000256" key="15">
    <source>
        <dbReference type="PIRSR" id="PIRSR602401-1"/>
    </source>
</evidence>
<dbReference type="InterPro" id="IPR050196">
    <property type="entry name" value="Cytochrome_P450_Monoox"/>
</dbReference>
<keyword evidence="6 15" id="KW-0349">Heme</keyword>
<evidence type="ECO:0000313" key="19">
    <source>
        <dbReference type="Proteomes" id="UP000076976"/>
    </source>
</evidence>
<keyword evidence="14 16" id="KW-0503">Monooxygenase</keyword>
<reference evidence="18 19" key="1">
    <citation type="submission" date="2016-01" db="EMBL/GenBank/DDBJ databases">
        <title>Janibacter melonis strain CD11_4 genome sequencing and assembly.</title>
        <authorList>
            <person name="Nair G.R."/>
            <person name="Kaur G."/>
            <person name="Chander A.M."/>
            <person name="Mayilraj S."/>
        </authorList>
    </citation>
    <scope>NUCLEOTIDE SEQUENCE [LARGE SCALE GENOMIC DNA]</scope>
    <source>
        <strain evidence="18 19">CD11-4</strain>
    </source>
</reference>
<dbReference type="FunFam" id="1.10.630.10:FF:000040">
    <property type="entry name" value="Bifunctional cytochrome P450/NADPH--P450 reductase"/>
    <property type="match status" value="1"/>
</dbReference>
<dbReference type="SUPFAM" id="SSF48264">
    <property type="entry name" value="Cytochrome P450"/>
    <property type="match status" value="1"/>
</dbReference>
<comment type="similarity">
    <text evidence="3">In the N-terminal section; belongs to the cytochrome P450 family.</text>
</comment>
<evidence type="ECO:0000256" key="4">
    <source>
        <dbReference type="ARBA" id="ARBA00010617"/>
    </source>
</evidence>
<dbReference type="RefSeq" id="WP_068272514.1">
    <property type="nucleotide sequence ID" value="NZ_LQZG01000002.1"/>
</dbReference>
<evidence type="ECO:0000256" key="12">
    <source>
        <dbReference type="ARBA" id="ARBA00023002"/>
    </source>
</evidence>
<evidence type="ECO:0000256" key="13">
    <source>
        <dbReference type="ARBA" id="ARBA00023004"/>
    </source>
</evidence>
<keyword evidence="10" id="KW-0274">FAD</keyword>
<dbReference type="InterPro" id="IPR036396">
    <property type="entry name" value="Cyt_P450_sf"/>
</dbReference>
<feature type="binding site" description="axial binding residue" evidence="15">
    <location>
        <position position="424"/>
    </location>
    <ligand>
        <name>heme</name>
        <dbReference type="ChEBI" id="CHEBI:30413"/>
    </ligand>
    <ligandPart>
        <name>Fe</name>
        <dbReference type="ChEBI" id="CHEBI:18248"/>
    </ligandPart>
</feature>
<dbReference type="InterPro" id="IPR001128">
    <property type="entry name" value="Cyt_P450"/>
</dbReference>
<dbReference type="AlphaFoldDB" id="A0A176QCL3"/>
<keyword evidence="5" id="KW-0813">Transport</keyword>
<dbReference type="Pfam" id="PF00067">
    <property type="entry name" value="p450"/>
    <property type="match status" value="1"/>
</dbReference>
<evidence type="ECO:0000256" key="3">
    <source>
        <dbReference type="ARBA" id="ARBA00010018"/>
    </source>
</evidence>
<dbReference type="CDD" id="cd11068">
    <property type="entry name" value="CYP120A1"/>
    <property type="match status" value="1"/>
</dbReference>
<dbReference type="PRINTS" id="PR00385">
    <property type="entry name" value="P450"/>
</dbReference>
<evidence type="ECO:0000256" key="14">
    <source>
        <dbReference type="ARBA" id="ARBA00023033"/>
    </source>
</evidence>
<keyword evidence="19" id="KW-1185">Reference proteome</keyword>
<comment type="caution">
    <text evidence="18">The sequence shown here is derived from an EMBL/GenBank/DDBJ whole genome shotgun (WGS) entry which is preliminary data.</text>
</comment>
<dbReference type="Proteomes" id="UP000076976">
    <property type="component" value="Unassembled WGS sequence"/>
</dbReference>
<comment type="cofactor">
    <cofactor evidence="1">
        <name>FMN</name>
        <dbReference type="ChEBI" id="CHEBI:58210"/>
    </cofactor>
</comment>
<evidence type="ECO:0000256" key="9">
    <source>
        <dbReference type="ARBA" id="ARBA00022723"/>
    </source>
</evidence>
<evidence type="ECO:0000256" key="1">
    <source>
        <dbReference type="ARBA" id="ARBA00001917"/>
    </source>
</evidence>
<organism evidence="18 19">
    <name type="scientific">Janibacter melonis</name>
    <dbReference type="NCBI Taxonomy" id="262209"/>
    <lineage>
        <taxon>Bacteria</taxon>
        <taxon>Bacillati</taxon>
        <taxon>Actinomycetota</taxon>
        <taxon>Actinomycetes</taxon>
        <taxon>Micrococcales</taxon>
        <taxon>Intrasporangiaceae</taxon>
        <taxon>Janibacter</taxon>
    </lineage>
</organism>
<keyword evidence="13 15" id="KW-0408">Iron</keyword>
<dbReference type="PROSITE" id="PS00086">
    <property type="entry name" value="CYTOCHROME_P450"/>
    <property type="match status" value="1"/>
</dbReference>
<evidence type="ECO:0000256" key="10">
    <source>
        <dbReference type="ARBA" id="ARBA00022827"/>
    </source>
</evidence>
<gene>
    <name evidence="18" type="ORF">AWH69_04670</name>
</gene>
<evidence type="ECO:0000256" key="6">
    <source>
        <dbReference type="ARBA" id="ARBA00022617"/>
    </source>
</evidence>
<evidence type="ECO:0000256" key="2">
    <source>
        <dbReference type="ARBA" id="ARBA00001974"/>
    </source>
</evidence>
<dbReference type="GO" id="GO:0020037">
    <property type="term" value="F:heme binding"/>
    <property type="evidence" value="ECO:0007669"/>
    <property type="project" value="InterPro"/>
</dbReference>
<protein>
    <submittedName>
        <fullName evidence="18">Cytochrome P450</fullName>
    </submittedName>
</protein>
<keyword evidence="9 15" id="KW-0479">Metal-binding</keyword>
<evidence type="ECO:0000256" key="17">
    <source>
        <dbReference type="SAM" id="MobiDB-lite"/>
    </source>
</evidence>
<dbReference type="Gene3D" id="1.10.630.10">
    <property type="entry name" value="Cytochrome P450"/>
    <property type="match status" value="1"/>
</dbReference>
<keyword evidence="11" id="KW-0521">NADP</keyword>
<evidence type="ECO:0000256" key="8">
    <source>
        <dbReference type="ARBA" id="ARBA00022643"/>
    </source>
</evidence>
<dbReference type="InterPro" id="IPR002401">
    <property type="entry name" value="Cyt_P450_E_grp-I"/>
</dbReference>
<dbReference type="InterPro" id="IPR017972">
    <property type="entry name" value="Cyt_P450_CS"/>
</dbReference>
<comment type="similarity">
    <text evidence="4 16">Belongs to the cytochrome P450 family.</text>
</comment>
<evidence type="ECO:0000313" key="18">
    <source>
        <dbReference type="EMBL" id="OAB87390.1"/>
    </source>
</evidence>
<dbReference type="GO" id="GO:0016705">
    <property type="term" value="F:oxidoreductase activity, acting on paired donors, with incorporation or reduction of molecular oxygen"/>
    <property type="evidence" value="ECO:0007669"/>
    <property type="project" value="InterPro"/>
</dbReference>
<evidence type="ECO:0000256" key="7">
    <source>
        <dbReference type="ARBA" id="ARBA00022630"/>
    </source>
</evidence>
<keyword evidence="12 16" id="KW-0560">Oxidoreductase</keyword>
<dbReference type="STRING" id="262209.AWH69_04670"/>
<proteinExistence type="inferred from homology"/>
<comment type="cofactor">
    <cofactor evidence="15">
        <name>heme</name>
        <dbReference type="ChEBI" id="CHEBI:30413"/>
    </cofactor>
</comment>
<dbReference type="GO" id="GO:0004497">
    <property type="term" value="F:monooxygenase activity"/>
    <property type="evidence" value="ECO:0007669"/>
    <property type="project" value="UniProtKB-KW"/>
</dbReference>
<accession>A0A176QCL3</accession>
<dbReference type="GO" id="GO:0005506">
    <property type="term" value="F:iron ion binding"/>
    <property type="evidence" value="ECO:0007669"/>
    <property type="project" value="InterPro"/>
</dbReference>
<evidence type="ECO:0000256" key="11">
    <source>
        <dbReference type="ARBA" id="ARBA00022857"/>
    </source>
</evidence>
<dbReference type="EMBL" id="LQZG01000002">
    <property type="protein sequence ID" value="OAB87390.1"/>
    <property type="molecule type" value="Genomic_DNA"/>
</dbReference>
<dbReference type="PANTHER" id="PTHR24291:SF50">
    <property type="entry name" value="BIFUNCTIONAL ALBAFLAVENONE MONOOXYGENASE_TERPENE SYNTHASE"/>
    <property type="match status" value="1"/>
</dbReference>
<name>A0A176QCL3_9MICO</name>
<keyword evidence="8" id="KW-0288">FMN</keyword>
<sequence length="475" mass="52575">MSPTTARSQALPRFARTTFPHPPGRRPLVGDLSGLPRTPVQTILSGVEGLGDVCEFKAFRNRFVLVTTGELMAELCDERRFVKALPPGLVALRRNAGDGLFTAYNDETNWRLAHDLLLPAFARPAMLRYHVTMLGAADELISKWDAAAAADEPVDVPGDLTRLTLETISRCAFSKDMGSFTSAEVHPFVQGMVRTLGAGQRIAAVGSLPLVGRRLADRVDARTSQHREEVHAMIDGWVAERRTSGEVDDRDLLGIMLGSAHPETGAMLDDENIRHQIQTFLVAGHETTSGALSFALHYLSRDPDALAGAHAETDAVLGPDRDAQPTFEQVPKLRHLRRCLDEALRLWPTAPAFARGPRETTVLGERWQMEPGDWAMALLPAVHRDPAVWGDDADEYRPDRFLPAAVKARPAHTYKPFGTGERACIGRQFALHEAVLVLARVLHRFEIEADPGYELEITERLTLMPRDLRLSLRPR</sequence>